<proteinExistence type="predicted"/>
<sequence length="527" mass="60721">MKRTTAFIILMIILFLCFSCSKKEIPLPDDKVGEFILNPNGQTPLSLLYKIETNNNYPVTVITEGRLGDKDIIFTYPKNYGSNFAIHGLYSENTNTVHIINGTNRISTNIIVDKLSIDGLYIPATNRVIRDLNPEENVYFFNINDESSITNLKDNNAELYFASPVINRSWKGLFLMGVSRKGNLRYVNYSNFYLTNEIAKVINQDNDIVIYDTMGVSDLLGNAKLDVTKLNIGVHHDVIRKKSDSNYIMLANSEWGVEDRICEVDSNGNLIRDLYVGDLIKKIVNKNGDEAEKEYLKKLIFDEDNKYYSIGRKKDFPMDWAHCNSLVYDESNDILYLSVRSLAVMAVDYSEWELIWYMADDTLDTMESYNPYGRYLKDLKSFDPYKVLGNGNTDGPKSQHALFLISTNVIGMFDNQGDEDTNPNGSRYVEYKITGSHGSWKAEKIYEYKTEDKLYSHYISDIDFLSNGNMLLDFGNNAQIIEVDKETKEVFYHLKFTVKTWGIYRIDKMPLYYSDDYKYSEDSSFIN</sequence>
<dbReference type="Gene3D" id="2.60.40.3100">
    <property type="entry name" value="Arylsulphate sulphotransferase monomer, N-terminal domain"/>
    <property type="match status" value="1"/>
</dbReference>
<organism evidence="1 2">
    <name type="scientific">Brachyspira suanatina</name>
    <dbReference type="NCBI Taxonomy" id="381802"/>
    <lineage>
        <taxon>Bacteria</taxon>
        <taxon>Pseudomonadati</taxon>
        <taxon>Spirochaetota</taxon>
        <taxon>Spirochaetia</taxon>
        <taxon>Brachyspirales</taxon>
        <taxon>Brachyspiraceae</taxon>
        <taxon>Brachyspira</taxon>
    </lineage>
</organism>
<dbReference type="GO" id="GO:0004062">
    <property type="term" value="F:aryl sulfotransferase activity"/>
    <property type="evidence" value="ECO:0007669"/>
    <property type="project" value="InterPro"/>
</dbReference>
<reference evidence="2" key="1">
    <citation type="submission" date="2015-04" db="EMBL/GenBank/DDBJ databases">
        <authorList>
            <person name="Mushtaq Mamoona"/>
        </authorList>
    </citation>
    <scope>NUCLEOTIDE SEQUENCE [LARGE SCALE GENOMIC DNA]</scope>
    <source>
        <strain evidence="2">AN4859/03</strain>
    </source>
</reference>
<dbReference type="InterPro" id="IPR053143">
    <property type="entry name" value="Arylsulfate_ST"/>
</dbReference>
<dbReference type="RefSeq" id="WP_048595971.1">
    <property type="nucleotide sequence ID" value="NZ_CVLB01000003.1"/>
</dbReference>
<dbReference type="Proteomes" id="UP000043763">
    <property type="component" value="Unassembled WGS sequence"/>
</dbReference>
<dbReference type="Pfam" id="PF05935">
    <property type="entry name" value="Arylsulfotrans"/>
    <property type="match status" value="1"/>
</dbReference>
<evidence type="ECO:0000313" key="1">
    <source>
        <dbReference type="EMBL" id="CRF35319.1"/>
    </source>
</evidence>
<keyword evidence="2" id="KW-1185">Reference proteome</keyword>
<dbReference type="PANTHER" id="PTHR35340:SF10">
    <property type="entry name" value="CYTOPLASMIC PROTEIN"/>
    <property type="match status" value="1"/>
</dbReference>
<dbReference type="OrthoDB" id="304912at2"/>
<name>A0A0G4KB34_9SPIR</name>
<dbReference type="InterPro" id="IPR038477">
    <property type="entry name" value="ASST_N_sf"/>
</dbReference>
<protein>
    <submittedName>
        <fullName evidence="1">Arylsulfate sulfotransferase</fullName>
    </submittedName>
</protein>
<keyword evidence="1" id="KW-0808">Transferase</keyword>
<accession>A0A0G4KB34</accession>
<dbReference type="SUPFAM" id="SSF50998">
    <property type="entry name" value="Quinoprotein alcohol dehydrogenase-like"/>
    <property type="match status" value="1"/>
</dbReference>
<dbReference type="AlphaFoldDB" id="A0A0G4KB34"/>
<dbReference type="EMBL" id="CVLB01000003">
    <property type="protein sequence ID" value="CRF35319.1"/>
    <property type="molecule type" value="Genomic_DNA"/>
</dbReference>
<dbReference type="PANTHER" id="PTHR35340">
    <property type="entry name" value="PQQ ENZYME REPEAT PROTEIN-RELATED"/>
    <property type="match status" value="1"/>
</dbReference>
<gene>
    <name evidence="1" type="ORF">BRSU_2576</name>
</gene>
<evidence type="ECO:0000313" key="2">
    <source>
        <dbReference type="Proteomes" id="UP000043763"/>
    </source>
</evidence>
<dbReference type="InterPro" id="IPR011047">
    <property type="entry name" value="Quinoprotein_ADH-like_sf"/>
</dbReference>
<dbReference type="InterPro" id="IPR010262">
    <property type="entry name" value="Arylsulfotransferase_bact"/>
</dbReference>